<accession>A0ABM1ACC2</accession>
<evidence type="ECO:0000313" key="2">
    <source>
        <dbReference type="RefSeq" id="XP_012944997.2"/>
    </source>
</evidence>
<dbReference type="GeneID" id="101862692"/>
<name>A0ABM1ACC2_APLCA</name>
<sequence>MECRYVQMCDVSSSCRSALPTCVYKDPKFQVSNPCPRGHPVLSLRGDDFLCTGDKDCPMGFECGAGVCCLPELQNEPTGCSSLGKSQGSHGHIELCMDECLVHDHCLNHELCCSRGCSRKCIATNDTALVQLPSIPNSVGGATDNETPPSPNQYIRTGPTPFNIADASAPDDDFEIPPLEPSGGGAYTDDVTGIKISESVADTLELSVYIIIK</sequence>
<protein>
    <submittedName>
        <fullName evidence="2">Uncharacterized protein LOC101862692</fullName>
    </submittedName>
</protein>
<dbReference type="RefSeq" id="XP_012944997.2">
    <property type="nucleotide sequence ID" value="XM_013089543.2"/>
</dbReference>
<organism evidence="1 2">
    <name type="scientific">Aplysia californica</name>
    <name type="common">California sea hare</name>
    <dbReference type="NCBI Taxonomy" id="6500"/>
    <lineage>
        <taxon>Eukaryota</taxon>
        <taxon>Metazoa</taxon>
        <taxon>Spiralia</taxon>
        <taxon>Lophotrochozoa</taxon>
        <taxon>Mollusca</taxon>
        <taxon>Gastropoda</taxon>
        <taxon>Heterobranchia</taxon>
        <taxon>Euthyneura</taxon>
        <taxon>Tectipleura</taxon>
        <taxon>Aplysiida</taxon>
        <taxon>Aplysioidea</taxon>
        <taxon>Aplysiidae</taxon>
        <taxon>Aplysia</taxon>
    </lineage>
</organism>
<dbReference type="Proteomes" id="UP000694888">
    <property type="component" value="Unplaced"/>
</dbReference>
<keyword evidence="1" id="KW-1185">Reference proteome</keyword>
<reference evidence="2" key="1">
    <citation type="submission" date="2025-08" db="UniProtKB">
        <authorList>
            <consortium name="RefSeq"/>
        </authorList>
    </citation>
    <scope>IDENTIFICATION</scope>
</reference>
<evidence type="ECO:0000313" key="1">
    <source>
        <dbReference type="Proteomes" id="UP000694888"/>
    </source>
</evidence>
<proteinExistence type="predicted"/>
<gene>
    <name evidence="2" type="primary">LOC101862692</name>
</gene>